<name>A0ABY8TPE7_TETOB</name>
<sequence>MAPMLLLLLLLLLASASSATPEQKYCTRGLRQHIKWGVATSAYQVEGGSSLGKRSRSVWDTFSSIADGSRGDVAVDMYHAYPEDVRLMQRMGIAHYRLSMSWSRILPQARCGTPVSPDGVQYYSKLLSTLRAHGITPYVTIFHWDLPQVLQDAYGGPMSAEYFARDFECYARTLFQLFGGTVRHWITFNEPWVTCVLQYNLGTFAPGIPHPGEAARYRCGHNILKAHALAVQAYRQTMQGGQIGIALDVEWAEPLDTGSASDASAAQLKLDAKLGWFADPIFLGRYPASVAQFAPKLTSHEAALINGSADFLGINHYTTRYVTACLHNNCSGRGYLDLTTDRHGAAIGPGSASAWLKVVPWGMRKVLGYAHRRYQGPTIMITENGVSTRGDDASPLTDQVRIDYYSSYIGSLCEAVALDQVKVAAYFAWSFVRNWEWTRGFTEDFGIVYVNTTTMKREVKASERTFSVGTIHNIKASLTPDGTIHFEGKPYAHPSAFAVAVTRKFRNSTRLSANGWLETSITDCFHAPTKLASIRQWYKDNVVKNLPPQALPQYRDQFAQPPVAAAAPPPPAAAAAAAAPIQQQQLWVNNNAGYCPRPPPAAAAPIQQQQQQQQQLGVNNNAGYCPRPPPAAAAAPIQQQQQQQQQLRVNNNAGYCPRPPPFQQQQQHYRQQPPQQQRTTRSFF</sequence>
<proteinExistence type="inferred from homology"/>
<gene>
    <name evidence="7" type="ORF">OEZ85_011038</name>
</gene>
<dbReference type="Pfam" id="PF00232">
    <property type="entry name" value="Glyco_hydro_1"/>
    <property type="match status" value="1"/>
</dbReference>
<feature type="compositionally biased region" description="Low complexity" evidence="5">
    <location>
        <begin position="663"/>
        <end position="678"/>
    </location>
</feature>
<organism evidence="7 8">
    <name type="scientific">Tetradesmus obliquus</name>
    <name type="common">Green alga</name>
    <name type="synonym">Acutodesmus obliquus</name>
    <dbReference type="NCBI Taxonomy" id="3088"/>
    <lineage>
        <taxon>Eukaryota</taxon>
        <taxon>Viridiplantae</taxon>
        <taxon>Chlorophyta</taxon>
        <taxon>core chlorophytes</taxon>
        <taxon>Chlorophyceae</taxon>
        <taxon>CS clade</taxon>
        <taxon>Sphaeropleales</taxon>
        <taxon>Scenedesmaceae</taxon>
        <taxon>Tetradesmus</taxon>
    </lineage>
</organism>
<evidence type="ECO:0000256" key="4">
    <source>
        <dbReference type="RuleBase" id="RU003690"/>
    </source>
</evidence>
<reference evidence="7 8" key="1">
    <citation type="submission" date="2023-05" db="EMBL/GenBank/DDBJ databases">
        <title>A 100% complete, gapless, phased diploid assembly of the Scenedesmus obliquus UTEX 3031 genome.</title>
        <authorList>
            <person name="Biondi T.C."/>
            <person name="Hanschen E.R."/>
            <person name="Kwon T."/>
            <person name="Eng W."/>
            <person name="Kruse C.P.S."/>
            <person name="Koehler S.I."/>
            <person name="Kunde Y."/>
            <person name="Gleasner C.D."/>
            <person name="You Mak K.T."/>
            <person name="Polle J."/>
            <person name="Hovde B.T."/>
            <person name="Starkenburg S.R."/>
        </authorList>
    </citation>
    <scope>NUCLEOTIDE SEQUENCE [LARGE SCALE GENOMIC DNA]</scope>
    <source>
        <strain evidence="7 8">DOE0152z</strain>
    </source>
</reference>
<feature type="signal peptide" evidence="6">
    <location>
        <begin position="1"/>
        <end position="19"/>
    </location>
</feature>
<comment type="similarity">
    <text evidence="1 4">Belongs to the glycosyl hydrolase 1 family.</text>
</comment>
<feature type="compositionally biased region" description="Low complexity" evidence="5">
    <location>
        <begin position="632"/>
        <end position="646"/>
    </location>
</feature>
<keyword evidence="8" id="KW-1185">Reference proteome</keyword>
<dbReference type="SUPFAM" id="SSF51445">
    <property type="entry name" value="(Trans)glycosidases"/>
    <property type="match status" value="1"/>
</dbReference>
<dbReference type="Gene3D" id="3.20.20.80">
    <property type="entry name" value="Glycosidases"/>
    <property type="match status" value="1"/>
</dbReference>
<dbReference type="InterPro" id="IPR001360">
    <property type="entry name" value="Glyco_hydro_1"/>
</dbReference>
<dbReference type="PANTHER" id="PTHR10353:SF36">
    <property type="entry name" value="LP05116P"/>
    <property type="match status" value="1"/>
</dbReference>
<dbReference type="PRINTS" id="PR00131">
    <property type="entry name" value="GLHYDRLASE1"/>
</dbReference>
<evidence type="ECO:0008006" key="9">
    <source>
        <dbReference type="Google" id="ProtNLM"/>
    </source>
</evidence>
<keyword evidence="3" id="KW-0326">Glycosidase</keyword>
<evidence type="ECO:0000256" key="2">
    <source>
        <dbReference type="ARBA" id="ARBA00022801"/>
    </source>
</evidence>
<dbReference type="InterPro" id="IPR017853">
    <property type="entry name" value="GH"/>
</dbReference>
<evidence type="ECO:0000256" key="1">
    <source>
        <dbReference type="ARBA" id="ARBA00010838"/>
    </source>
</evidence>
<feature type="region of interest" description="Disordered" evidence="5">
    <location>
        <begin position="590"/>
        <end position="684"/>
    </location>
</feature>
<evidence type="ECO:0000313" key="8">
    <source>
        <dbReference type="Proteomes" id="UP001244341"/>
    </source>
</evidence>
<accession>A0ABY8TPE7</accession>
<protein>
    <recommendedName>
        <fullName evidence="9">Beta-glucosidase</fullName>
    </recommendedName>
</protein>
<keyword evidence="6" id="KW-0732">Signal</keyword>
<evidence type="ECO:0000256" key="6">
    <source>
        <dbReference type="SAM" id="SignalP"/>
    </source>
</evidence>
<dbReference type="PANTHER" id="PTHR10353">
    <property type="entry name" value="GLYCOSYL HYDROLASE"/>
    <property type="match status" value="1"/>
</dbReference>
<keyword evidence="2" id="KW-0378">Hydrolase</keyword>
<dbReference type="Proteomes" id="UP001244341">
    <property type="component" value="Chromosome 2b"/>
</dbReference>
<evidence type="ECO:0000313" key="7">
    <source>
        <dbReference type="EMBL" id="WIA10872.1"/>
    </source>
</evidence>
<feature type="compositionally biased region" description="Low complexity" evidence="5">
    <location>
        <begin position="603"/>
        <end position="615"/>
    </location>
</feature>
<evidence type="ECO:0000256" key="5">
    <source>
        <dbReference type="SAM" id="MobiDB-lite"/>
    </source>
</evidence>
<feature type="chain" id="PRO_5047352316" description="Beta-glucosidase" evidence="6">
    <location>
        <begin position="20"/>
        <end position="684"/>
    </location>
</feature>
<evidence type="ECO:0000256" key="3">
    <source>
        <dbReference type="ARBA" id="ARBA00023295"/>
    </source>
</evidence>
<dbReference type="EMBL" id="CP126209">
    <property type="protein sequence ID" value="WIA10872.1"/>
    <property type="molecule type" value="Genomic_DNA"/>
</dbReference>